<dbReference type="Pfam" id="PF05028">
    <property type="entry name" value="PARG_cat_C"/>
    <property type="match status" value="1"/>
</dbReference>
<keyword evidence="3" id="KW-1185">Reference proteome</keyword>
<gene>
    <name evidence="2" type="ORF">C9374_003176</name>
</gene>
<dbReference type="GO" id="GO:1990966">
    <property type="term" value="P:ATP generation from poly-ADP-D-ribose"/>
    <property type="evidence" value="ECO:0007669"/>
    <property type="project" value="TreeGrafter"/>
</dbReference>
<dbReference type="GeneID" id="68095631"/>
<accession>A0AA88GS58</accession>
<organism evidence="2 3">
    <name type="scientific">Naegleria lovaniensis</name>
    <name type="common">Amoeba</name>
    <dbReference type="NCBI Taxonomy" id="51637"/>
    <lineage>
        <taxon>Eukaryota</taxon>
        <taxon>Discoba</taxon>
        <taxon>Heterolobosea</taxon>
        <taxon>Tetramitia</taxon>
        <taxon>Eutetramitia</taxon>
        <taxon>Vahlkampfiidae</taxon>
        <taxon>Naegleria</taxon>
    </lineage>
</organism>
<feature type="domain" description="PARG catalytic Macro" evidence="1">
    <location>
        <begin position="195"/>
        <end position="311"/>
    </location>
</feature>
<dbReference type="AlphaFoldDB" id="A0AA88GS58"/>
<proteinExistence type="predicted"/>
<dbReference type="Proteomes" id="UP000816034">
    <property type="component" value="Unassembled WGS sequence"/>
</dbReference>
<comment type="caution">
    <text evidence="2">The sequence shown here is derived from an EMBL/GenBank/DDBJ whole genome shotgun (WGS) entry which is preliminary data.</text>
</comment>
<dbReference type="PANTHER" id="PTHR12837:SF0">
    <property type="entry name" value="POLY(ADP-RIBOSE) GLYCOHYDROLASE"/>
    <property type="match status" value="1"/>
</dbReference>
<dbReference type="GO" id="GO:0004649">
    <property type="term" value="F:poly(ADP-ribose) glycohydrolase activity"/>
    <property type="evidence" value="ECO:0007669"/>
    <property type="project" value="InterPro"/>
</dbReference>
<dbReference type="PANTHER" id="PTHR12837">
    <property type="entry name" value="POLY ADP-RIBOSE GLYCOHYDROLASE"/>
    <property type="match status" value="1"/>
</dbReference>
<sequence length="363" mass="40859">MSTPQQQQIIHFKLDKAQLIQAFPPKFMNKNKNFLYSLHHQEDHEDGYEGELSYSRYRALQRPKLFNKVAMNQCQVIVSPDIFQYNEKVKEDEEENNIGSSSSSSSSSTTTTTKHWYVNFADARLFVAWTGSLFAQDEIQVAEHPILASLALYLAKMSRDDTKYTPVTVQSMPTPVLIQNVDRRVAVDVTNFPIYGNNFARASEDVIRKASTVMDIKTTRKSNILAIAAPSGGYGEYKMSEILNIFDTAYTGFKACKDESSQAGCSVTVVHTGHWGCGAFGGNRELMAILQILAARVAQVDYLFYHAFNKDGVTAVQNAQKYLDQLLGTQELDPNNESNSVPLNDIFMQIVEKRYFWGFSDGN</sequence>
<evidence type="ECO:0000313" key="3">
    <source>
        <dbReference type="Proteomes" id="UP000816034"/>
    </source>
</evidence>
<name>A0AA88GS58_NAELO</name>
<dbReference type="GO" id="GO:0005975">
    <property type="term" value="P:carbohydrate metabolic process"/>
    <property type="evidence" value="ECO:0007669"/>
    <property type="project" value="InterPro"/>
</dbReference>
<dbReference type="EMBL" id="PYSW02000017">
    <property type="protein sequence ID" value="KAG2386027.1"/>
    <property type="molecule type" value="Genomic_DNA"/>
</dbReference>
<reference evidence="2 3" key="1">
    <citation type="journal article" date="2018" name="BMC Genomics">
        <title>The genome of Naegleria lovaniensis, the basis for a comparative approach to unravel pathogenicity factors of the human pathogenic amoeba N. fowleri.</title>
        <authorList>
            <person name="Liechti N."/>
            <person name="Schurch N."/>
            <person name="Bruggmann R."/>
            <person name="Wittwer M."/>
        </authorList>
    </citation>
    <scope>NUCLEOTIDE SEQUENCE [LARGE SCALE GENOMIC DNA]</scope>
    <source>
        <strain evidence="2 3">ATCC 30569</strain>
    </source>
</reference>
<dbReference type="GO" id="GO:0005737">
    <property type="term" value="C:cytoplasm"/>
    <property type="evidence" value="ECO:0007669"/>
    <property type="project" value="TreeGrafter"/>
</dbReference>
<dbReference type="InterPro" id="IPR046372">
    <property type="entry name" value="PARG_cat_C"/>
</dbReference>
<dbReference type="GO" id="GO:0006282">
    <property type="term" value="P:regulation of DNA repair"/>
    <property type="evidence" value="ECO:0007669"/>
    <property type="project" value="InterPro"/>
</dbReference>
<dbReference type="GO" id="GO:0009225">
    <property type="term" value="P:nucleotide-sugar metabolic process"/>
    <property type="evidence" value="ECO:0007669"/>
    <property type="project" value="TreeGrafter"/>
</dbReference>
<evidence type="ECO:0000259" key="1">
    <source>
        <dbReference type="Pfam" id="PF05028"/>
    </source>
</evidence>
<protein>
    <recommendedName>
        <fullName evidence="1">PARG catalytic Macro domain-containing protein</fullName>
    </recommendedName>
</protein>
<dbReference type="InterPro" id="IPR007724">
    <property type="entry name" value="Poly_GlycHdrlase"/>
</dbReference>
<dbReference type="GO" id="GO:0005634">
    <property type="term" value="C:nucleus"/>
    <property type="evidence" value="ECO:0007669"/>
    <property type="project" value="TreeGrafter"/>
</dbReference>
<evidence type="ECO:0000313" key="2">
    <source>
        <dbReference type="EMBL" id="KAG2386027.1"/>
    </source>
</evidence>
<dbReference type="RefSeq" id="XP_044550020.1">
    <property type="nucleotide sequence ID" value="XM_044692675.1"/>
</dbReference>